<proteinExistence type="evidence at transcript level"/>
<dbReference type="GO" id="GO:0007189">
    <property type="term" value="P:adenylate cyclase-activating G protein-coupled receptor signaling pathway"/>
    <property type="evidence" value="ECO:0007669"/>
    <property type="project" value="TreeGrafter"/>
</dbReference>
<keyword evidence="4 5" id="KW-0472">Membrane</keyword>
<dbReference type="GO" id="GO:0005886">
    <property type="term" value="C:plasma membrane"/>
    <property type="evidence" value="ECO:0007669"/>
    <property type="project" value="TreeGrafter"/>
</dbReference>
<dbReference type="InterPro" id="IPR017981">
    <property type="entry name" value="GPCR_2-like_7TM"/>
</dbReference>
<keyword evidence="7" id="KW-0675">Receptor</keyword>
<evidence type="ECO:0000259" key="6">
    <source>
        <dbReference type="PROSITE" id="PS50261"/>
    </source>
</evidence>
<dbReference type="AlphaFoldDB" id="A0A6F9D6F4"/>
<feature type="transmembrane region" description="Helical" evidence="5">
    <location>
        <begin position="87"/>
        <end position="113"/>
    </location>
</feature>
<feature type="transmembrane region" description="Helical" evidence="5">
    <location>
        <begin position="145"/>
        <end position="166"/>
    </location>
</feature>
<keyword evidence="3 5" id="KW-1133">Transmembrane helix</keyword>
<dbReference type="PANTHER" id="PTHR12011">
    <property type="entry name" value="ADHESION G-PROTEIN COUPLED RECEPTOR"/>
    <property type="match status" value="1"/>
</dbReference>
<protein>
    <submittedName>
        <fullName evidence="7">Adhesion G-protein coupled receptor D1-like</fullName>
    </submittedName>
</protein>
<comment type="subcellular location">
    <subcellularLocation>
        <location evidence="1">Membrane</location>
        <topology evidence="1">Multi-pass membrane protein</topology>
    </subcellularLocation>
</comment>
<dbReference type="GO" id="GO:0004930">
    <property type="term" value="F:G protein-coupled receptor activity"/>
    <property type="evidence" value="ECO:0007669"/>
    <property type="project" value="InterPro"/>
</dbReference>
<dbReference type="PROSITE" id="PS50261">
    <property type="entry name" value="G_PROTEIN_RECEP_F2_4"/>
    <property type="match status" value="1"/>
</dbReference>
<evidence type="ECO:0000313" key="7">
    <source>
        <dbReference type="EMBL" id="CAB3220059.1"/>
    </source>
</evidence>
<evidence type="ECO:0000256" key="5">
    <source>
        <dbReference type="SAM" id="Phobius"/>
    </source>
</evidence>
<dbReference type="Gene3D" id="1.20.1070.10">
    <property type="entry name" value="Rhodopsin 7-helix transmembrane proteins"/>
    <property type="match status" value="1"/>
</dbReference>
<evidence type="ECO:0000256" key="3">
    <source>
        <dbReference type="ARBA" id="ARBA00022989"/>
    </source>
</evidence>
<dbReference type="PRINTS" id="PR00249">
    <property type="entry name" value="GPCRSECRETIN"/>
</dbReference>
<dbReference type="InterPro" id="IPR017983">
    <property type="entry name" value="GPCR_2_secretin-like_CS"/>
</dbReference>
<evidence type="ECO:0000256" key="1">
    <source>
        <dbReference type="ARBA" id="ARBA00004141"/>
    </source>
</evidence>
<dbReference type="PANTHER" id="PTHR12011:SF58">
    <property type="entry name" value="ADHESION G-PROTEIN COUPLED RECEPTOR D2"/>
    <property type="match status" value="1"/>
</dbReference>
<keyword evidence="2 5" id="KW-0812">Transmembrane</keyword>
<dbReference type="EMBL" id="LR782738">
    <property type="protein sequence ID" value="CAB3220059.1"/>
    <property type="molecule type" value="mRNA"/>
</dbReference>
<feature type="transmembrane region" description="Helical" evidence="5">
    <location>
        <begin position="172"/>
        <end position="194"/>
    </location>
</feature>
<organism evidence="7">
    <name type="scientific">Phallusia mammillata</name>
    <dbReference type="NCBI Taxonomy" id="59560"/>
    <lineage>
        <taxon>Eukaryota</taxon>
        <taxon>Metazoa</taxon>
        <taxon>Chordata</taxon>
        <taxon>Tunicata</taxon>
        <taxon>Ascidiacea</taxon>
        <taxon>Phlebobranchia</taxon>
        <taxon>Ascidiidae</taxon>
        <taxon>Phallusia</taxon>
    </lineage>
</organism>
<feature type="domain" description="G-protein coupled receptors family 2 profile 2" evidence="6">
    <location>
        <begin position="1"/>
        <end position="196"/>
    </location>
</feature>
<feature type="transmembrane region" description="Helical" evidence="5">
    <location>
        <begin position="39"/>
        <end position="58"/>
    </location>
</feature>
<evidence type="ECO:0000256" key="4">
    <source>
        <dbReference type="ARBA" id="ARBA00023136"/>
    </source>
</evidence>
<accession>A0A6F9D6F4</accession>
<name>A0A6F9D6F4_9ASCI</name>
<dbReference type="InterPro" id="IPR000832">
    <property type="entry name" value="GPCR_2_secretin-like"/>
</dbReference>
<dbReference type="GO" id="GO:0007166">
    <property type="term" value="P:cell surface receptor signaling pathway"/>
    <property type="evidence" value="ECO:0007669"/>
    <property type="project" value="InterPro"/>
</dbReference>
<gene>
    <name evidence="7" type="primary">Adgrd1-003</name>
</gene>
<dbReference type="PROSITE" id="PS00650">
    <property type="entry name" value="G_PROTEIN_RECEP_F2_2"/>
    <property type="match status" value="1"/>
</dbReference>
<evidence type="ECO:0000256" key="2">
    <source>
        <dbReference type="ARBA" id="ARBA00022692"/>
    </source>
</evidence>
<sequence length="238" mass="26065">MLASSFWMMLEGITLVLKTTNQSMMLTSQHQRKLNGIRFALGWGVPAAVVSVALSIGYTHDIYMDKLDLTTNGSVIYKRCWLAPNMVIYSVMVPIGLVLLANTVILVKVAYFVHLKSSQANRFKPAVKRRQSFVNYEDLSATLKAVLTLLPVLGLPWIVSFLVGFGENPSIILIYANAVVNGLQGLFLFLLYCINSRVVRKLIMRKTIAGALSRPSGAATSVSAGTAMTSSQFRNGSN</sequence>
<dbReference type="Pfam" id="PF00002">
    <property type="entry name" value="7tm_2"/>
    <property type="match status" value="1"/>
</dbReference>
<reference evidence="7" key="1">
    <citation type="submission" date="2020-04" db="EMBL/GenBank/DDBJ databases">
        <authorList>
            <person name="Neveu A P."/>
        </authorList>
    </citation>
    <scope>NUCLEOTIDE SEQUENCE</scope>
    <source>
        <tissue evidence="7">Whole embryo</tissue>
    </source>
</reference>